<dbReference type="InParanoid" id="A0A6C2YR40"/>
<sequence length="62" mass="7439">MSRVLVETVDFIEELRLRRWARENYVAQSDRAGDWHPIILEEMSRKDQERLDACREDSTSTE</sequence>
<dbReference type="EMBL" id="LR586016">
    <property type="protein sequence ID" value="VIP03455.1"/>
    <property type="molecule type" value="Genomic_DNA"/>
</dbReference>
<dbReference type="AlphaFoldDB" id="A0A6C2YR40"/>
<protein>
    <submittedName>
        <fullName evidence="1">Uncharacterized protein</fullName>
    </submittedName>
</protein>
<dbReference type="RefSeq" id="WP_162658534.1">
    <property type="nucleotide sequence ID" value="NZ_LR593887.1"/>
</dbReference>
<dbReference type="Proteomes" id="UP000464378">
    <property type="component" value="Chromosome"/>
</dbReference>
<organism evidence="1">
    <name type="scientific">Tuwongella immobilis</name>
    <dbReference type="NCBI Taxonomy" id="692036"/>
    <lineage>
        <taxon>Bacteria</taxon>
        <taxon>Pseudomonadati</taxon>
        <taxon>Planctomycetota</taxon>
        <taxon>Planctomycetia</taxon>
        <taxon>Gemmatales</taxon>
        <taxon>Gemmataceae</taxon>
        <taxon>Tuwongella</taxon>
    </lineage>
</organism>
<evidence type="ECO:0000313" key="2">
    <source>
        <dbReference type="Proteomes" id="UP000464378"/>
    </source>
</evidence>
<name>A0A6C2YR40_9BACT</name>
<dbReference type="EMBL" id="LR593887">
    <property type="protein sequence ID" value="VTS04282.1"/>
    <property type="molecule type" value="Genomic_DNA"/>
</dbReference>
<reference evidence="1" key="1">
    <citation type="submission" date="2019-04" db="EMBL/GenBank/DDBJ databases">
        <authorList>
            <consortium name="Science for Life Laboratories"/>
        </authorList>
    </citation>
    <scope>NUCLEOTIDE SEQUENCE</scope>
    <source>
        <strain evidence="1">MBLW1</strain>
    </source>
</reference>
<gene>
    <name evidence="1" type="ORF">GMBLW1_05050</name>
</gene>
<evidence type="ECO:0000313" key="1">
    <source>
        <dbReference type="EMBL" id="VIP03455.1"/>
    </source>
</evidence>
<dbReference type="KEGG" id="tim:GMBLW1_05050"/>
<proteinExistence type="predicted"/>
<keyword evidence="2" id="KW-1185">Reference proteome</keyword>
<accession>A0A6C2YR40</accession>